<feature type="region of interest" description="Disordered" evidence="2">
    <location>
        <begin position="77"/>
        <end position="114"/>
    </location>
</feature>
<keyword evidence="1" id="KW-0175">Coiled coil</keyword>
<dbReference type="Pfam" id="PF18758">
    <property type="entry name" value="KDZ"/>
    <property type="match status" value="1"/>
</dbReference>
<protein>
    <recommendedName>
        <fullName evidence="3">CxC2-like cysteine cluster KDZ transposase-associated domain-containing protein</fullName>
    </recommendedName>
</protein>
<sequence>MSSMKLRKKSPGDTKANPLILDENGRVLKPAARRIIFGGPPSLIGQRGTPTVQRVERSTRAARDDATNAVLVRQTARMSTGGKMKPALVPAAANPRSPSNRGPKSPMFGNSWRRATPEPLSLAATRLVVRRNTKNYLSLSPQAARGGPGAGSSKPQTPPESPVRAVARAPLAVAALRPLPAPSSVVRRLVLCRLGSSWSLILCWSLKMSNASKRKAAPKMLVGAPGVSSVTSQSKNKRTRTRRAADAGSVAGPSAQPVVQEWAEDLATQSARAAEDFSWGLGDQSLPPEPDGDAEDDIQVVVCNAPRNINSDRPLQSFVPLTDEFVSETLRREGRGSATVHARCATAACSGIPEYRCSDAVCYGEVMRCAKCIVSTHVQSPTHFIEKWDGKHFVRTRMGLRELGLRVQLGHPPGVICPRKKPAATDFVLYDTTGVHELALDFCGCREAPERRTQLMRVCWWPATVKEPNTCATFAVIKLFQILNCLGKLSAYDFLRGLEMVTNHDGLDKPPDRRKPFMHIMREWREVKRHKRFKSGHAAGGVRATARGGLTVMCRACPQPDWNLDPARVEAVWKHRFLYFLFLAQDANFRLANRNVSTEQADPILGDGFGYFALREGKDGYKAHIEKHASEQEISSCAGFQAMFLANMKQVKGLRSTGVAGVTCSRHNHWCANGLGDLQVGERFCNLDFLLLSVLLTFALWYVIVSYDIACQYGKHFWERMQKLPESMRLRIAEENVWWKVPNFHLPPHKWPCHSPFSFHFMYGAGMSHGETIEQNWSFSNGAAASTKLMGPGSRHATLEDIFGFHNYDRQLAMHRVLPKRLAVNIKEGEKHRAALAAFTEGLESTRPEEVEEWRAWVLRWESKQHTEPSESPFEYKEAVTTLRDIQLKIAGEELIRTEDGVEVEQENTPSTFITMGLSIEDAQRRLEIDIKALQHPTANQKLGFTKRRTALVKRIHRFRQLQLVYMPALRGFLTDREKQVLDGNGEQPAEATRLFMPSEIGDAGNCGRACAGGLSEVEARMREGEAAEALELVRQGLRSRTMTNRFRIRNYTGQGALTRGQGILRQINIKIHLAKIHYRYARAALLVLRGHGVWEEKLKVLKDDDVRALNERALEAEEEAREDRLEELAEALARPAGVAVAEGIAAGEGAHTLSWIWYVVGVREEGDDDDKLHEALRVEWCKAYARSRRFDEEVRLLREEMRRTVAFGRTVAAKWDALAEEVLEGASAELTEGRQAYAAEQGDRERATCKLLECKWSGILARAGTYLEGLNGDGEHITIEIELGDELDAEDEEAVLEGGEE</sequence>
<proteinExistence type="predicted"/>
<dbReference type="InterPro" id="IPR041457">
    <property type="entry name" value="CxC2_KDZ-assoc"/>
</dbReference>
<evidence type="ECO:0000313" key="5">
    <source>
        <dbReference type="Proteomes" id="UP001218188"/>
    </source>
</evidence>
<evidence type="ECO:0000256" key="2">
    <source>
        <dbReference type="SAM" id="MobiDB-lite"/>
    </source>
</evidence>
<organism evidence="4 5">
    <name type="scientific">Mycena alexandri</name>
    <dbReference type="NCBI Taxonomy" id="1745969"/>
    <lineage>
        <taxon>Eukaryota</taxon>
        <taxon>Fungi</taxon>
        <taxon>Dikarya</taxon>
        <taxon>Basidiomycota</taxon>
        <taxon>Agaricomycotina</taxon>
        <taxon>Agaricomycetes</taxon>
        <taxon>Agaricomycetidae</taxon>
        <taxon>Agaricales</taxon>
        <taxon>Marasmiineae</taxon>
        <taxon>Mycenaceae</taxon>
        <taxon>Mycena</taxon>
    </lineage>
</organism>
<keyword evidence="5" id="KW-1185">Reference proteome</keyword>
<dbReference type="EMBL" id="JARJCM010000032">
    <property type="protein sequence ID" value="KAJ7038480.1"/>
    <property type="molecule type" value="Genomic_DNA"/>
</dbReference>
<accession>A0AAD6X7N8</accession>
<name>A0AAD6X7N8_9AGAR</name>
<feature type="coiled-coil region" evidence="1">
    <location>
        <begin position="1107"/>
        <end position="1135"/>
    </location>
</feature>
<dbReference type="Pfam" id="PF18803">
    <property type="entry name" value="CxC2"/>
    <property type="match status" value="1"/>
</dbReference>
<reference evidence="4" key="1">
    <citation type="submission" date="2023-03" db="EMBL/GenBank/DDBJ databases">
        <title>Massive genome expansion in bonnet fungi (Mycena s.s.) driven by repeated elements and novel gene families across ecological guilds.</title>
        <authorList>
            <consortium name="Lawrence Berkeley National Laboratory"/>
            <person name="Harder C.B."/>
            <person name="Miyauchi S."/>
            <person name="Viragh M."/>
            <person name="Kuo A."/>
            <person name="Thoen E."/>
            <person name="Andreopoulos B."/>
            <person name="Lu D."/>
            <person name="Skrede I."/>
            <person name="Drula E."/>
            <person name="Henrissat B."/>
            <person name="Morin E."/>
            <person name="Kohler A."/>
            <person name="Barry K."/>
            <person name="LaButti K."/>
            <person name="Morin E."/>
            <person name="Salamov A."/>
            <person name="Lipzen A."/>
            <person name="Mereny Z."/>
            <person name="Hegedus B."/>
            <person name="Baldrian P."/>
            <person name="Stursova M."/>
            <person name="Weitz H."/>
            <person name="Taylor A."/>
            <person name="Grigoriev I.V."/>
            <person name="Nagy L.G."/>
            <person name="Martin F."/>
            <person name="Kauserud H."/>
        </authorList>
    </citation>
    <scope>NUCLEOTIDE SEQUENCE</scope>
    <source>
        <strain evidence="4">CBHHK200</strain>
    </source>
</reference>
<feature type="region of interest" description="Disordered" evidence="2">
    <location>
        <begin position="138"/>
        <end position="164"/>
    </location>
</feature>
<feature type="region of interest" description="Disordered" evidence="2">
    <location>
        <begin position="224"/>
        <end position="256"/>
    </location>
</feature>
<dbReference type="InterPro" id="IPR040521">
    <property type="entry name" value="KDZ"/>
</dbReference>
<evidence type="ECO:0000256" key="1">
    <source>
        <dbReference type="SAM" id="Coils"/>
    </source>
</evidence>
<dbReference type="PANTHER" id="PTHR33096">
    <property type="entry name" value="CXC2 DOMAIN-CONTAINING PROTEIN"/>
    <property type="match status" value="1"/>
</dbReference>
<dbReference type="PANTHER" id="PTHR33096:SF1">
    <property type="entry name" value="CXC1-LIKE CYSTEINE CLUSTER ASSOCIATED WITH KDZ TRANSPOSASES DOMAIN-CONTAINING PROTEIN"/>
    <property type="match status" value="1"/>
</dbReference>
<evidence type="ECO:0000313" key="4">
    <source>
        <dbReference type="EMBL" id="KAJ7038480.1"/>
    </source>
</evidence>
<gene>
    <name evidence="4" type="ORF">C8F04DRAFT_1256086</name>
</gene>
<evidence type="ECO:0000259" key="3">
    <source>
        <dbReference type="Pfam" id="PF18803"/>
    </source>
</evidence>
<dbReference type="Proteomes" id="UP001218188">
    <property type="component" value="Unassembled WGS sequence"/>
</dbReference>
<feature type="domain" description="CxC2-like cysteine cluster KDZ transposase-associated" evidence="3">
    <location>
        <begin position="400"/>
        <end position="504"/>
    </location>
</feature>
<comment type="caution">
    <text evidence="4">The sequence shown here is derived from an EMBL/GenBank/DDBJ whole genome shotgun (WGS) entry which is preliminary data.</text>
</comment>